<evidence type="ECO:0000313" key="1">
    <source>
        <dbReference type="EMBL" id="SPM30342.1"/>
    </source>
</evidence>
<name>A0A2U3NFP4_9MYCO</name>
<dbReference type="AlphaFoldDB" id="A0A2U3NFP4"/>
<evidence type="ECO:0000313" key="2">
    <source>
        <dbReference type="Proteomes" id="UP000241595"/>
    </source>
</evidence>
<reference evidence="1 2" key="1">
    <citation type="submission" date="2017-01" db="EMBL/GenBank/DDBJ databases">
        <authorList>
            <consortium name="Urmite Genomes"/>
        </authorList>
    </citation>
    <scope>NUCLEOTIDE SEQUENCE [LARGE SCALE GENOMIC DNA]</scope>
    <source>
        <strain evidence="1 2">AB308</strain>
    </source>
</reference>
<accession>A0A2U3NFP4</accession>
<dbReference type="EMBL" id="FTRV01000015">
    <property type="protein sequence ID" value="SPM30342.1"/>
    <property type="molecule type" value="Genomic_DNA"/>
</dbReference>
<gene>
    <name evidence="1" type="ORF">MTAB308_3845</name>
</gene>
<dbReference type="RefSeq" id="WP_157900975.1">
    <property type="nucleotide sequence ID" value="NZ_LT717701.1"/>
</dbReference>
<dbReference type="Proteomes" id="UP000241595">
    <property type="component" value="Unassembled WGS sequence"/>
</dbReference>
<proteinExistence type="predicted"/>
<organism evidence="1 2">
    <name type="scientific">Mycobacterium terramassiliense</name>
    <dbReference type="NCBI Taxonomy" id="1841859"/>
    <lineage>
        <taxon>Bacteria</taxon>
        <taxon>Bacillati</taxon>
        <taxon>Actinomycetota</taxon>
        <taxon>Actinomycetes</taxon>
        <taxon>Mycobacteriales</taxon>
        <taxon>Mycobacteriaceae</taxon>
        <taxon>Mycobacterium</taxon>
    </lineage>
</organism>
<keyword evidence="2" id="KW-1185">Reference proteome</keyword>
<sequence length="60" mass="6708">MDLGKDDTRSRDRLDNVSLLPGRTLLGHPDLAVQPELEVASPIRHLQDPAAPLMTRKWPP</sequence>
<protein>
    <submittedName>
        <fullName evidence="1">Mycobacterium terramassiliense ORFan</fullName>
    </submittedName>
</protein>